<reference evidence="3" key="2">
    <citation type="submission" date="2015-06" db="UniProtKB">
        <authorList>
            <consortium name="EnsemblPlants"/>
        </authorList>
    </citation>
    <scope>IDENTIFICATION</scope>
</reference>
<feature type="signal peptide" evidence="2">
    <location>
        <begin position="1"/>
        <end position="23"/>
    </location>
</feature>
<dbReference type="Gramene" id="ORUFI02G30080.1">
    <property type="protein sequence ID" value="ORUFI02G30080.1"/>
    <property type="gene ID" value="ORUFI02G30080"/>
</dbReference>
<organism evidence="3 4">
    <name type="scientific">Oryza rufipogon</name>
    <name type="common">Brownbeard rice</name>
    <name type="synonym">Asian wild rice</name>
    <dbReference type="NCBI Taxonomy" id="4529"/>
    <lineage>
        <taxon>Eukaryota</taxon>
        <taxon>Viridiplantae</taxon>
        <taxon>Streptophyta</taxon>
        <taxon>Embryophyta</taxon>
        <taxon>Tracheophyta</taxon>
        <taxon>Spermatophyta</taxon>
        <taxon>Magnoliopsida</taxon>
        <taxon>Liliopsida</taxon>
        <taxon>Poales</taxon>
        <taxon>Poaceae</taxon>
        <taxon>BOP clade</taxon>
        <taxon>Oryzoideae</taxon>
        <taxon>Oryzeae</taxon>
        <taxon>Oryzinae</taxon>
        <taxon>Oryza</taxon>
    </lineage>
</organism>
<sequence length="171" mass="18301">MLLLVRVWHSISVLYLTFSWKDGNGILLGAYVSNPKKHSGGKKRTDSCTDDFVTKNYLPGTGLLNPCINTEQKGGEGSVNSKAQLIRSPTSPSNGGEVKSNLLAIQGPTDHAFTPLTVNRRPADRRRMAAAAGDSSEPKASIGAGSCWSPPSTSVSESNEHFVIVRMEAMV</sequence>
<feature type="region of interest" description="Disordered" evidence="1">
    <location>
        <begin position="116"/>
        <end position="154"/>
    </location>
</feature>
<feature type="compositionally biased region" description="Polar residues" evidence="1">
    <location>
        <begin position="73"/>
        <end position="94"/>
    </location>
</feature>
<evidence type="ECO:0000313" key="3">
    <source>
        <dbReference type="EnsemblPlants" id="ORUFI02G30080.1"/>
    </source>
</evidence>
<keyword evidence="4" id="KW-1185">Reference proteome</keyword>
<dbReference type="HOGENOM" id="CLU_145676_0_0_1"/>
<name>A0A0E0NJG4_ORYRU</name>
<evidence type="ECO:0000256" key="1">
    <source>
        <dbReference type="SAM" id="MobiDB-lite"/>
    </source>
</evidence>
<protein>
    <submittedName>
        <fullName evidence="3">Uncharacterized protein</fullName>
    </submittedName>
</protein>
<proteinExistence type="predicted"/>
<keyword evidence="2" id="KW-0732">Signal</keyword>
<dbReference type="AlphaFoldDB" id="A0A0E0NJG4"/>
<feature type="chain" id="PRO_5002368869" evidence="2">
    <location>
        <begin position="24"/>
        <end position="171"/>
    </location>
</feature>
<evidence type="ECO:0000313" key="4">
    <source>
        <dbReference type="Proteomes" id="UP000008022"/>
    </source>
</evidence>
<dbReference type="EnsemblPlants" id="ORUFI02G30080.1">
    <property type="protein sequence ID" value="ORUFI02G30080.1"/>
    <property type="gene ID" value="ORUFI02G30080"/>
</dbReference>
<dbReference type="Proteomes" id="UP000008022">
    <property type="component" value="Unassembled WGS sequence"/>
</dbReference>
<evidence type="ECO:0000256" key="2">
    <source>
        <dbReference type="SAM" id="SignalP"/>
    </source>
</evidence>
<reference evidence="4" key="1">
    <citation type="submission" date="2013-06" db="EMBL/GenBank/DDBJ databases">
        <authorList>
            <person name="Zhao Q."/>
        </authorList>
    </citation>
    <scope>NUCLEOTIDE SEQUENCE</scope>
    <source>
        <strain evidence="4">cv. W1943</strain>
    </source>
</reference>
<feature type="region of interest" description="Disordered" evidence="1">
    <location>
        <begin position="73"/>
        <end position="97"/>
    </location>
</feature>
<accession>A0A0E0NJG4</accession>